<dbReference type="AlphaFoldDB" id="A0A7X6M1I1"/>
<dbReference type="EMBL" id="JAAXPE010000030">
    <property type="protein sequence ID" value="NKY88518.1"/>
    <property type="molecule type" value="Genomic_DNA"/>
</dbReference>
<dbReference type="RefSeq" id="WP_040724318.1">
    <property type="nucleotide sequence ID" value="NZ_CAWPHS010000024.1"/>
</dbReference>
<dbReference type="PROSITE" id="PS01097">
    <property type="entry name" value="HUPF_HYPC"/>
    <property type="match status" value="1"/>
</dbReference>
<evidence type="ECO:0000256" key="1">
    <source>
        <dbReference type="ARBA" id="ARBA00006018"/>
    </source>
</evidence>
<dbReference type="InterPro" id="IPR001109">
    <property type="entry name" value="Hydrogenase_HupF/HypC"/>
</dbReference>
<dbReference type="GO" id="GO:0005506">
    <property type="term" value="F:iron ion binding"/>
    <property type="evidence" value="ECO:0007669"/>
    <property type="project" value="TreeGrafter"/>
</dbReference>
<dbReference type="FunFam" id="2.30.30.140:FF:000022">
    <property type="entry name" value="Hydrogenase assembly chaperone HybG"/>
    <property type="match status" value="1"/>
</dbReference>
<dbReference type="PRINTS" id="PR00445">
    <property type="entry name" value="HUPFHYPC"/>
</dbReference>
<dbReference type="Proteomes" id="UP000523447">
    <property type="component" value="Unassembled WGS sequence"/>
</dbReference>
<protein>
    <submittedName>
        <fullName evidence="2">HypC/HybG/HupF family hydrogenase formation chaperone</fullName>
    </submittedName>
</protein>
<sequence>MCLGVPGRIVSVLGADPLRMGTVDFDGARRSVCLAYVPEAEAGDYVIVHVGFAISRIDEAEAAETLAVLRAVPDALATELGPDREAG</sequence>
<keyword evidence="3" id="KW-1185">Reference proteome</keyword>
<comment type="similarity">
    <text evidence="1">Belongs to the HupF/HypC family.</text>
</comment>
<accession>A0A7X6M1I1</accession>
<proteinExistence type="inferred from homology"/>
<dbReference type="GO" id="GO:0051604">
    <property type="term" value="P:protein maturation"/>
    <property type="evidence" value="ECO:0007669"/>
    <property type="project" value="TreeGrafter"/>
</dbReference>
<dbReference type="NCBIfam" id="TIGR00074">
    <property type="entry name" value="hypC_hupF"/>
    <property type="match status" value="1"/>
</dbReference>
<comment type="caution">
    <text evidence="2">The sequence shown here is derived from an EMBL/GenBank/DDBJ whole genome shotgun (WGS) entry which is preliminary data.</text>
</comment>
<name>A0A7X6M1I1_9NOCA</name>
<organism evidence="2 3">
    <name type="scientific">Nocardia veterana</name>
    <dbReference type="NCBI Taxonomy" id="132249"/>
    <lineage>
        <taxon>Bacteria</taxon>
        <taxon>Bacillati</taxon>
        <taxon>Actinomycetota</taxon>
        <taxon>Actinomycetes</taxon>
        <taxon>Mycobacteriales</taxon>
        <taxon>Nocardiaceae</taxon>
        <taxon>Nocardia</taxon>
    </lineage>
</organism>
<evidence type="ECO:0000313" key="2">
    <source>
        <dbReference type="EMBL" id="NKY88518.1"/>
    </source>
</evidence>
<dbReference type="PANTHER" id="PTHR35177">
    <property type="entry name" value="HYDROGENASE MATURATION FACTOR HYBG"/>
    <property type="match status" value="1"/>
</dbReference>
<dbReference type="InterPro" id="IPR019812">
    <property type="entry name" value="Hydgase_assmbl_chp_CS"/>
</dbReference>
<dbReference type="Gene3D" id="2.30.30.140">
    <property type="match status" value="1"/>
</dbReference>
<evidence type="ECO:0000313" key="3">
    <source>
        <dbReference type="Proteomes" id="UP000523447"/>
    </source>
</evidence>
<dbReference type="PANTHER" id="PTHR35177:SF2">
    <property type="entry name" value="HYDROGENASE MATURATION FACTOR HYBG"/>
    <property type="match status" value="1"/>
</dbReference>
<dbReference type="GO" id="GO:1902670">
    <property type="term" value="F:carbon dioxide binding"/>
    <property type="evidence" value="ECO:0007669"/>
    <property type="project" value="TreeGrafter"/>
</dbReference>
<dbReference type="SUPFAM" id="SSF159127">
    <property type="entry name" value="HupF/HypC-like"/>
    <property type="match status" value="1"/>
</dbReference>
<gene>
    <name evidence="2" type="ORF">HGA07_23210</name>
</gene>
<dbReference type="Pfam" id="PF01455">
    <property type="entry name" value="HupF_HypC"/>
    <property type="match status" value="1"/>
</dbReference>
<reference evidence="2 3" key="1">
    <citation type="submission" date="2020-04" db="EMBL/GenBank/DDBJ databases">
        <title>MicrobeNet Type strains.</title>
        <authorList>
            <person name="Nicholson A.C."/>
        </authorList>
    </citation>
    <scope>NUCLEOTIDE SEQUENCE [LARGE SCALE GENOMIC DNA]</scope>
    <source>
        <strain evidence="2 3">DSM 44445</strain>
    </source>
</reference>